<dbReference type="Pfam" id="PF08447">
    <property type="entry name" value="PAS_3"/>
    <property type="match status" value="2"/>
</dbReference>
<dbReference type="InterPro" id="IPR035965">
    <property type="entry name" value="PAS-like_dom_sf"/>
</dbReference>
<dbReference type="PANTHER" id="PTHR43711">
    <property type="entry name" value="TWO-COMPONENT HISTIDINE KINASE"/>
    <property type="match status" value="1"/>
</dbReference>
<dbReference type="PANTHER" id="PTHR43711:SF31">
    <property type="entry name" value="HISTIDINE KINASE"/>
    <property type="match status" value="1"/>
</dbReference>
<dbReference type="InterPro" id="IPR050736">
    <property type="entry name" value="Sensor_HK_Regulatory"/>
</dbReference>
<dbReference type="EC" id="2.7.13.3" evidence="2"/>
<keyword evidence="4" id="KW-0808">Transferase</keyword>
<feature type="domain" description="Histidine kinase" evidence="7">
    <location>
        <begin position="431"/>
        <end position="652"/>
    </location>
</feature>
<evidence type="ECO:0000256" key="3">
    <source>
        <dbReference type="ARBA" id="ARBA00022553"/>
    </source>
</evidence>
<feature type="domain" description="PAC" evidence="9">
    <location>
        <begin position="225"/>
        <end position="284"/>
    </location>
</feature>
<organism evidence="10 11">
    <name type="scientific">Pseudaquabacterium terrae</name>
    <dbReference type="NCBI Taxonomy" id="2732868"/>
    <lineage>
        <taxon>Bacteria</taxon>
        <taxon>Pseudomonadati</taxon>
        <taxon>Pseudomonadota</taxon>
        <taxon>Betaproteobacteria</taxon>
        <taxon>Burkholderiales</taxon>
        <taxon>Sphaerotilaceae</taxon>
        <taxon>Pseudaquabacterium</taxon>
    </lineage>
</organism>
<dbReference type="Gene3D" id="1.10.287.130">
    <property type="match status" value="1"/>
</dbReference>
<dbReference type="Gene3D" id="3.30.565.10">
    <property type="entry name" value="Histidine kinase-like ATPase, C-terminal domain"/>
    <property type="match status" value="1"/>
</dbReference>
<dbReference type="SMART" id="SM00388">
    <property type="entry name" value="HisKA"/>
    <property type="match status" value="1"/>
</dbReference>
<evidence type="ECO:0000259" key="8">
    <source>
        <dbReference type="PROSITE" id="PS50112"/>
    </source>
</evidence>
<protein>
    <recommendedName>
        <fullName evidence="2">histidine kinase</fullName>
        <ecNumber evidence="2">2.7.13.3</ecNumber>
    </recommendedName>
</protein>
<dbReference type="InterPro" id="IPR013655">
    <property type="entry name" value="PAS_fold_3"/>
</dbReference>
<feature type="domain" description="PAS" evidence="8">
    <location>
        <begin position="146"/>
        <end position="222"/>
    </location>
</feature>
<keyword evidence="5" id="KW-0418">Kinase</keyword>
<feature type="domain" description="PAS" evidence="8">
    <location>
        <begin position="285"/>
        <end position="348"/>
    </location>
</feature>
<dbReference type="InterPro" id="IPR001610">
    <property type="entry name" value="PAC"/>
</dbReference>
<dbReference type="CDD" id="cd00130">
    <property type="entry name" value="PAS"/>
    <property type="match status" value="3"/>
</dbReference>
<evidence type="ECO:0000256" key="1">
    <source>
        <dbReference type="ARBA" id="ARBA00000085"/>
    </source>
</evidence>
<dbReference type="PROSITE" id="PS50112">
    <property type="entry name" value="PAS"/>
    <property type="match status" value="2"/>
</dbReference>
<feature type="domain" description="PAC" evidence="9">
    <location>
        <begin position="361"/>
        <end position="414"/>
    </location>
</feature>
<evidence type="ECO:0000256" key="4">
    <source>
        <dbReference type="ARBA" id="ARBA00022679"/>
    </source>
</evidence>
<evidence type="ECO:0000313" key="10">
    <source>
        <dbReference type="EMBL" id="NRF69295.1"/>
    </source>
</evidence>
<evidence type="ECO:0000256" key="6">
    <source>
        <dbReference type="ARBA" id="ARBA00023012"/>
    </source>
</evidence>
<gene>
    <name evidence="10" type="ORF">HLB44_20050</name>
</gene>
<dbReference type="EMBL" id="JABRWJ010000006">
    <property type="protein sequence ID" value="NRF69295.1"/>
    <property type="molecule type" value="Genomic_DNA"/>
</dbReference>
<name>A0ABX2EL50_9BURK</name>
<dbReference type="SMART" id="SM00387">
    <property type="entry name" value="HATPase_c"/>
    <property type="match status" value="1"/>
</dbReference>
<dbReference type="CDD" id="cd16922">
    <property type="entry name" value="HATPase_EvgS-ArcB-TorS-like"/>
    <property type="match status" value="1"/>
</dbReference>
<dbReference type="NCBIfam" id="TIGR00229">
    <property type="entry name" value="sensory_box"/>
    <property type="match status" value="3"/>
</dbReference>
<dbReference type="SUPFAM" id="SSF47384">
    <property type="entry name" value="Homodimeric domain of signal transducing histidine kinase"/>
    <property type="match status" value="1"/>
</dbReference>
<evidence type="ECO:0000256" key="2">
    <source>
        <dbReference type="ARBA" id="ARBA00012438"/>
    </source>
</evidence>
<dbReference type="InterPro" id="IPR036890">
    <property type="entry name" value="HATPase_C_sf"/>
</dbReference>
<keyword evidence="6" id="KW-0902">Two-component regulatory system</keyword>
<proteinExistence type="predicted"/>
<dbReference type="Pfam" id="PF00512">
    <property type="entry name" value="HisKA"/>
    <property type="match status" value="1"/>
</dbReference>
<dbReference type="InterPro" id="IPR036097">
    <property type="entry name" value="HisK_dim/P_sf"/>
</dbReference>
<dbReference type="Pfam" id="PF02518">
    <property type="entry name" value="HATPase_c"/>
    <property type="match status" value="1"/>
</dbReference>
<dbReference type="SMART" id="SM00086">
    <property type="entry name" value="PAC"/>
    <property type="match status" value="2"/>
</dbReference>
<dbReference type="CDD" id="cd00082">
    <property type="entry name" value="HisKA"/>
    <property type="match status" value="1"/>
</dbReference>
<comment type="caution">
    <text evidence="10">The sequence shown here is derived from an EMBL/GenBank/DDBJ whole genome shotgun (WGS) entry which is preliminary data.</text>
</comment>
<dbReference type="InterPro" id="IPR003594">
    <property type="entry name" value="HATPase_dom"/>
</dbReference>
<evidence type="ECO:0000259" key="7">
    <source>
        <dbReference type="PROSITE" id="PS50109"/>
    </source>
</evidence>
<dbReference type="InterPro" id="IPR000014">
    <property type="entry name" value="PAS"/>
</dbReference>
<dbReference type="Gene3D" id="3.30.450.20">
    <property type="entry name" value="PAS domain"/>
    <property type="match status" value="3"/>
</dbReference>
<sequence>MTAAPAPSLLAATAAGGHGDASTLFDLLPVGAYRSTPQGTMLRANAALVRFNGYANERELLAACRDVATEAYVDPQQRARFVERLERDGQVTGFVSEMLRHRTRERVWVSENAHIVRDGAGQVLYYEGTIEEITDRVRAQAALQRSEAHLRLITEHLPGVVYRVRTTPSGRRMFEFVSEGVRSLFGLEPQQLMADGSLIEAFRHPDDRERIAEAIASSVRSAKPLTIEFRIVVPGDGAPGNDAARTKWLQVTSAPVISDEAGSVRIGVMIDITQSKQAEVALRESEQRWKLALEATGDGVWDWDIESGGEVYSRRFCEMYGFEPEEIEHRLDFFDERTHPDDVPQMQRDRQAHFDRLTPTYVNEHRIRCKDGSWKWVLTRGLVIRRDAQGRPARMIGTHTDITAQKQAAALRAERDRAESADRAKTQLLSRVSHELRTPLNAVLGFGQLLESDPSLAERHRAWTQQILASGQHLLGLVDDVLDLSSAHAGQLNLSLGAVELRQAVADCWTMLIVAPATPRPAGLRYVDEGAGGAPLWVHADGRRLKQVLSNLLSNAVKYNRPGGEVRVRSAATADGAVELQVADTGSGMSAEQLARLFNPFERLGAQHTGVQGSGLGLALSKQLVEAMGGRIEVHSAPGQGTRFTVRLDAAPMPAY</sequence>
<reference evidence="10 11" key="1">
    <citation type="submission" date="2020-05" db="EMBL/GenBank/DDBJ databases">
        <title>Aquincola sp. isolate from soil.</title>
        <authorList>
            <person name="Han J."/>
            <person name="Kim D.-U."/>
        </authorList>
    </citation>
    <scope>NUCLEOTIDE SEQUENCE [LARGE SCALE GENOMIC DNA]</scope>
    <source>
        <strain evidence="10 11">S2</strain>
    </source>
</reference>
<dbReference type="InterPro" id="IPR005467">
    <property type="entry name" value="His_kinase_dom"/>
</dbReference>
<dbReference type="SUPFAM" id="SSF55874">
    <property type="entry name" value="ATPase domain of HSP90 chaperone/DNA topoisomerase II/histidine kinase"/>
    <property type="match status" value="1"/>
</dbReference>
<dbReference type="RefSeq" id="WP_173125904.1">
    <property type="nucleotide sequence ID" value="NZ_JABRWJ010000006.1"/>
</dbReference>
<dbReference type="Proteomes" id="UP000737171">
    <property type="component" value="Unassembled WGS sequence"/>
</dbReference>
<evidence type="ECO:0000313" key="11">
    <source>
        <dbReference type="Proteomes" id="UP000737171"/>
    </source>
</evidence>
<dbReference type="InterPro" id="IPR004358">
    <property type="entry name" value="Sig_transdc_His_kin-like_C"/>
</dbReference>
<accession>A0ABX2EL50</accession>
<evidence type="ECO:0000256" key="5">
    <source>
        <dbReference type="ARBA" id="ARBA00022777"/>
    </source>
</evidence>
<dbReference type="Pfam" id="PF08448">
    <property type="entry name" value="PAS_4"/>
    <property type="match status" value="1"/>
</dbReference>
<dbReference type="PROSITE" id="PS50109">
    <property type="entry name" value="HIS_KIN"/>
    <property type="match status" value="1"/>
</dbReference>
<dbReference type="InterPro" id="IPR000700">
    <property type="entry name" value="PAS-assoc_C"/>
</dbReference>
<dbReference type="PRINTS" id="PR00344">
    <property type="entry name" value="BCTRLSENSOR"/>
</dbReference>
<dbReference type="PROSITE" id="PS50113">
    <property type="entry name" value="PAC"/>
    <property type="match status" value="3"/>
</dbReference>
<evidence type="ECO:0000259" key="9">
    <source>
        <dbReference type="PROSITE" id="PS50113"/>
    </source>
</evidence>
<feature type="domain" description="PAC" evidence="9">
    <location>
        <begin position="92"/>
        <end position="145"/>
    </location>
</feature>
<keyword evidence="3" id="KW-0597">Phosphoprotein</keyword>
<dbReference type="SMART" id="SM00091">
    <property type="entry name" value="PAS"/>
    <property type="match status" value="3"/>
</dbReference>
<comment type="catalytic activity">
    <reaction evidence="1">
        <text>ATP + protein L-histidine = ADP + protein N-phospho-L-histidine.</text>
        <dbReference type="EC" id="2.7.13.3"/>
    </reaction>
</comment>
<dbReference type="InterPro" id="IPR013656">
    <property type="entry name" value="PAS_4"/>
</dbReference>
<dbReference type="InterPro" id="IPR003661">
    <property type="entry name" value="HisK_dim/P_dom"/>
</dbReference>
<keyword evidence="11" id="KW-1185">Reference proteome</keyword>
<dbReference type="SUPFAM" id="SSF55785">
    <property type="entry name" value="PYP-like sensor domain (PAS domain)"/>
    <property type="match status" value="3"/>
</dbReference>